<feature type="signal peptide" evidence="2">
    <location>
        <begin position="1"/>
        <end position="20"/>
    </location>
</feature>
<protein>
    <recommendedName>
        <fullName evidence="5">Secreted protein</fullName>
    </recommendedName>
</protein>
<evidence type="ECO:0000313" key="3">
    <source>
        <dbReference type="EMBL" id="TRM55283.1"/>
    </source>
</evidence>
<evidence type="ECO:0000256" key="2">
    <source>
        <dbReference type="SAM" id="SignalP"/>
    </source>
</evidence>
<evidence type="ECO:0000256" key="1">
    <source>
        <dbReference type="SAM" id="MobiDB-lite"/>
    </source>
</evidence>
<dbReference type="EMBL" id="VDMD01000194">
    <property type="protein sequence ID" value="TRM55283.1"/>
    <property type="molecule type" value="Genomic_DNA"/>
</dbReference>
<evidence type="ECO:0008006" key="5">
    <source>
        <dbReference type="Google" id="ProtNLM"/>
    </source>
</evidence>
<comment type="caution">
    <text evidence="3">The sequence shown here is derived from an EMBL/GenBank/DDBJ whole genome shotgun (WGS) entry which is preliminary data.</text>
</comment>
<evidence type="ECO:0000313" key="4">
    <source>
        <dbReference type="Proteomes" id="UP000320762"/>
    </source>
</evidence>
<proteinExistence type="predicted"/>
<dbReference type="AlphaFoldDB" id="A0A550BRW6"/>
<feature type="compositionally biased region" description="Basic and acidic residues" evidence="1">
    <location>
        <begin position="40"/>
        <end position="49"/>
    </location>
</feature>
<feature type="chain" id="PRO_5022026220" description="Secreted protein" evidence="2">
    <location>
        <begin position="21"/>
        <end position="123"/>
    </location>
</feature>
<sequence>MSVRVSLLAQVVCLVLLCESQELGHGRALEVGPLAGRPTSTREEGPISRRERRGRYPSTRETRQWVLVKAGGRIVGWLRLTMEDTSKYTEAKWVHRCPIYVANRTEWSTCSMNMFCIDELEFS</sequence>
<name>A0A550BRW6_9AGAR</name>
<accession>A0A550BRW6</accession>
<organism evidence="3 4">
    <name type="scientific">Schizophyllum amplum</name>
    <dbReference type="NCBI Taxonomy" id="97359"/>
    <lineage>
        <taxon>Eukaryota</taxon>
        <taxon>Fungi</taxon>
        <taxon>Dikarya</taxon>
        <taxon>Basidiomycota</taxon>
        <taxon>Agaricomycotina</taxon>
        <taxon>Agaricomycetes</taxon>
        <taxon>Agaricomycetidae</taxon>
        <taxon>Agaricales</taxon>
        <taxon>Schizophyllaceae</taxon>
        <taxon>Schizophyllum</taxon>
    </lineage>
</organism>
<reference evidence="3 4" key="1">
    <citation type="journal article" date="2019" name="New Phytol.">
        <title>Comparative genomics reveals unique wood-decay strategies and fruiting body development in the Schizophyllaceae.</title>
        <authorList>
            <person name="Almasi E."/>
            <person name="Sahu N."/>
            <person name="Krizsan K."/>
            <person name="Balint B."/>
            <person name="Kovacs G.M."/>
            <person name="Kiss B."/>
            <person name="Cseklye J."/>
            <person name="Drula E."/>
            <person name="Henrissat B."/>
            <person name="Nagy I."/>
            <person name="Chovatia M."/>
            <person name="Adam C."/>
            <person name="LaButti K."/>
            <person name="Lipzen A."/>
            <person name="Riley R."/>
            <person name="Grigoriev I.V."/>
            <person name="Nagy L.G."/>
        </authorList>
    </citation>
    <scope>NUCLEOTIDE SEQUENCE [LARGE SCALE GENOMIC DNA]</scope>
    <source>
        <strain evidence="3 4">NL-1724</strain>
    </source>
</reference>
<dbReference type="Proteomes" id="UP000320762">
    <property type="component" value="Unassembled WGS sequence"/>
</dbReference>
<keyword evidence="2" id="KW-0732">Signal</keyword>
<feature type="region of interest" description="Disordered" evidence="1">
    <location>
        <begin position="34"/>
        <end position="59"/>
    </location>
</feature>
<gene>
    <name evidence="3" type="ORF">BD626DRAFT_97788</name>
</gene>
<keyword evidence="4" id="KW-1185">Reference proteome</keyword>